<gene>
    <name evidence="1" type="ORF">O0S09_00900</name>
</gene>
<dbReference type="EMBL" id="JAPTGC010000001">
    <property type="protein sequence ID" value="MCZ0861814.1"/>
    <property type="molecule type" value="Genomic_DNA"/>
</dbReference>
<proteinExistence type="predicted"/>
<dbReference type="Proteomes" id="UP001141336">
    <property type="component" value="Unassembled WGS sequence"/>
</dbReference>
<organism evidence="1 2">
    <name type="scientific">Methanocorpusculum vombati</name>
    <dbReference type="NCBI Taxonomy" id="3002864"/>
    <lineage>
        <taxon>Archaea</taxon>
        <taxon>Methanobacteriati</taxon>
        <taxon>Methanobacteriota</taxon>
        <taxon>Stenosarchaea group</taxon>
        <taxon>Methanomicrobia</taxon>
        <taxon>Methanomicrobiales</taxon>
        <taxon>Methanocorpusculaceae</taxon>
        <taxon>Methanocorpusculum</taxon>
    </lineage>
</organism>
<accession>A0ABT4IKA4</accession>
<evidence type="ECO:0000313" key="1">
    <source>
        <dbReference type="EMBL" id="MCZ0861814.1"/>
    </source>
</evidence>
<protein>
    <recommendedName>
        <fullName evidence="3">Archaeal Type IV pilin N-terminal domain-containing protein</fullName>
    </recommendedName>
</protein>
<keyword evidence="2" id="KW-1185">Reference proteome</keyword>
<sequence length="132" mass="14653">MVASVFLLLMVAGCCAAVGIVMFQQMNAMESDVPDVRIQTSAEGKHLYHAGGDTLYRDSVTIYNLDNDITHRTLVNGKKDWTAWKSGEYLESEQTLSDVYLVWHGPGKDTILYHYGLNRKTGVTPITDAVPD</sequence>
<evidence type="ECO:0000313" key="2">
    <source>
        <dbReference type="Proteomes" id="UP001141336"/>
    </source>
</evidence>
<reference evidence="1" key="1">
    <citation type="submission" date="2022-12" db="EMBL/GenBank/DDBJ databases">
        <title>Isolation and characterisation of novel Methanocorpusculum spp. from native Australian herbivores indicates the genus is ancestrally host-associated.</title>
        <authorList>
            <person name="Volmer J.G."/>
            <person name="Soo R.M."/>
            <person name="Evans P.N."/>
            <person name="Hoedt E.C."/>
            <person name="Astorga Alsina A.L."/>
            <person name="Woodcroft B.J."/>
            <person name="Tyson G.W."/>
            <person name="Hugenholtz P."/>
            <person name="Morrison M."/>
        </authorList>
    </citation>
    <scope>NUCLEOTIDE SEQUENCE</scope>
    <source>
        <strain evidence="1">CW153</strain>
    </source>
</reference>
<name>A0ABT4IKA4_9EURY</name>
<evidence type="ECO:0008006" key="3">
    <source>
        <dbReference type="Google" id="ProtNLM"/>
    </source>
</evidence>
<comment type="caution">
    <text evidence="1">The sequence shown here is derived from an EMBL/GenBank/DDBJ whole genome shotgun (WGS) entry which is preliminary data.</text>
</comment>